<evidence type="ECO:0000256" key="4">
    <source>
        <dbReference type="ARBA" id="ARBA00022547"/>
    </source>
</evidence>
<gene>
    <name evidence="11" type="primary">ATP20</name>
    <name evidence="11" type="ORF">LTR05_000376</name>
</gene>
<dbReference type="InterPro" id="IPR006808">
    <property type="entry name" value="ATP_synth_F0_gsu_mt"/>
</dbReference>
<evidence type="ECO:0000256" key="6">
    <source>
        <dbReference type="ARBA" id="ARBA00023065"/>
    </source>
</evidence>
<reference evidence="11 12" key="1">
    <citation type="submission" date="2023-08" db="EMBL/GenBank/DDBJ databases">
        <title>Black Yeasts Isolated from many extreme environments.</title>
        <authorList>
            <person name="Coleine C."/>
            <person name="Stajich J.E."/>
            <person name="Selbmann L."/>
        </authorList>
    </citation>
    <scope>NUCLEOTIDE SEQUENCE [LARGE SCALE GENOMIC DNA]</scope>
    <source>
        <strain evidence="11 12">CCFEE 5910</strain>
    </source>
</reference>
<evidence type="ECO:0000256" key="3">
    <source>
        <dbReference type="ARBA" id="ARBA00022448"/>
    </source>
</evidence>
<keyword evidence="9" id="KW-0066">ATP synthesis</keyword>
<name>A0AAN7TA27_9EURO</name>
<comment type="caution">
    <text evidence="11">The sequence shown here is derived from an EMBL/GenBank/DDBJ whole genome shotgun (WGS) entry which is preliminary data.</text>
</comment>
<dbReference type="GO" id="GO:0015078">
    <property type="term" value="F:proton transmembrane transporter activity"/>
    <property type="evidence" value="ECO:0007669"/>
    <property type="project" value="InterPro"/>
</dbReference>
<sequence length="199" mass="21474">MSSSRALIRHSRNLLRRPQFRQASTAEKASEAASSAKDSAQASVSKASEGLTRVQSSAGSSISNAASSASAALNRIGGRTGRAIKFVESLIPPTIHYTRVGLELARLMVQHQKMTPPSISTFQSFFQPVTNVLRNPRSITSAIPEGSGQQMLHQARNTNSTHLTDYAIILAQVLGFFTVGEMIGRFKLVGYHGEASHEH</sequence>
<dbReference type="GeneID" id="90025810"/>
<feature type="compositionally biased region" description="Low complexity" evidence="10">
    <location>
        <begin position="23"/>
        <end position="48"/>
    </location>
</feature>
<dbReference type="GO" id="GO:0045259">
    <property type="term" value="C:proton-transporting ATP synthase complex"/>
    <property type="evidence" value="ECO:0007669"/>
    <property type="project" value="UniProtKB-KW"/>
</dbReference>
<keyword evidence="7" id="KW-0496">Mitochondrion</keyword>
<evidence type="ECO:0000256" key="9">
    <source>
        <dbReference type="ARBA" id="ARBA00023310"/>
    </source>
</evidence>
<keyword evidence="6" id="KW-0406">Ion transport</keyword>
<organism evidence="11 12">
    <name type="scientific">Lithohypha guttulata</name>
    <dbReference type="NCBI Taxonomy" id="1690604"/>
    <lineage>
        <taxon>Eukaryota</taxon>
        <taxon>Fungi</taxon>
        <taxon>Dikarya</taxon>
        <taxon>Ascomycota</taxon>
        <taxon>Pezizomycotina</taxon>
        <taxon>Eurotiomycetes</taxon>
        <taxon>Chaetothyriomycetidae</taxon>
        <taxon>Chaetothyriales</taxon>
        <taxon>Trichomeriaceae</taxon>
        <taxon>Lithohypha</taxon>
    </lineage>
</organism>
<dbReference type="EMBL" id="JAVRRJ010000001">
    <property type="protein sequence ID" value="KAK5090206.1"/>
    <property type="molecule type" value="Genomic_DNA"/>
</dbReference>
<evidence type="ECO:0000256" key="7">
    <source>
        <dbReference type="ARBA" id="ARBA00023128"/>
    </source>
</evidence>
<keyword evidence="4" id="KW-0138">CF(0)</keyword>
<feature type="region of interest" description="Disordered" evidence="10">
    <location>
        <begin position="1"/>
        <end position="60"/>
    </location>
</feature>
<accession>A0AAN7TA27</accession>
<comment type="subcellular location">
    <subcellularLocation>
        <location evidence="1">Mitochondrion membrane</location>
    </subcellularLocation>
</comment>
<evidence type="ECO:0000256" key="1">
    <source>
        <dbReference type="ARBA" id="ARBA00004325"/>
    </source>
</evidence>
<dbReference type="RefSeq" id="XP_064753786.1">
    <property type="nucleotide sequence ID" value="XM_064900474.1"/>
</dbReference>
<evidence type="ECO:0000256" key="10">
    <source>
        <dbReference type="SAM" id="MobiDB-lite"/>
    </source>
</evidence>
<feature type="compositionally biased region" description="Basic residues" evidence="10">
    <location>
        <begin position="7"/>
        <end position="19"/>
    </location>
</feature>
<dbReference type="GO" id="GO:0015986">
    <property type="term" value="P:proton motive force-driven ATP synthesis"/>
    <property type="evidence" value="ECO:0007669"/>
    <property type="project" value="InterPro"/>
</dbReference>
<evidence type="ECO:0000256" key="5">
    <source>
        <dbReference type="ARBA" id="ARBA00022781"/>
    </source>
</evidence>
<dbReference type="Proteomes" id="UP001309876">
    <property type="component" value="Unassembled WGS sequence"/>
</dbReference>
<evidence type="ECO:0000256" key="8">
    <source>
        <dbReference type="ARBA" id="ARBA00023136"/>
    </source>
</evidence>
<protein>
    <submittedName>
        <fullName evidence="11">ATP synthase subunit G atp20</fullName>
    </submittedName>
</protein>
<keyword evidence="12" id="KW-1185">Reference proteome</keyword>
<evidence type="ECO:0000256" key="2">
    <source>
        <dbReference type="ARBA" id="ARBA00005699"/>
    </source>
</evidence>
<dbReference type="GO" id="GO:0031966">
    <property type="term" value="C:mitochondrial membrane"/>
    <property type="evidence" value="ECO:0007669"/>
    <property type="project" value="UniProtKB-SubCell"/>
</dbReference>
<keyword evidence="3" id="KW-0813">Transport</keyword>
<evidence type="ECO:0000313" key="11">
    <source>
        <dbReference type="EMBL" id="KAK5090206.1"/>
    </source>
</evidence>
<dbReference type="Pfam" id="PF04718">
    <property type="entry name" value="ATP-synt_G"/>
    <property type="match status" value="1"/>
</dbReference>
<keyword evidence="8" id="KW-0472">Membrane</keyword>
<dbReference type="AlphaFoldDB" id="A0AAN7TA27"/>
<keyword evidence="5" id="KW-0375">Hydrogen ion transport</keyword>
<evidence type="ECO:0000313" key="12">
    <source>
        <dbReference type="Proteomes" id="UP001309876"/>
    </source>
</evidence>
<comment type="similarity">
    <text evidence="2">Belongs to the ATPase g subunit family.</text>
</comment>
<proteinExistence type="inferred from homology"/>